<sequence length="81" mass="8776">MMIADLIDQDDFRSLLKGLGIPVGTHSDVMSCCQQALEWQQRSGGSSLKALVKTLLDKRDSLHPEVCQAVERILVPGLGGV</sequence>
<comment type="caution">
    <text evidence="1">The sequence shown here is derived from an EMBL/GenBank/DDBJ whole genome shotgun (WGS) entry which is preliminary data.</text>
</comment>
<dbReference type="Proteomes" id="UP000238196">
    <property type="component" value="Unassembled WGS sequence"/>
</dbReference>
<organism evidence="1 2">
    <name type="scientific">Proteobacteria bacterium 228</name>
    <dbReference type="NCBI Taxonomy" id="2083153"/>
    <lineage>
        <taxon>Bacteria</taxon>
        <taxon>Pseudomonadati</taxon>
        <taxon>Pseudomonadota</taxon>
    </lineage>
</organism>
<gene>
    <name evidence="1" type="ORF">C4K68_05520</name>
</gene>
<reference evidence="1 2" key="1">
    <citation type="submission" date="2018-02" db="EMBL/GenBank/DDBJ databases">
        <title>novel marine gammaproteobacteria from coastal saline agro ecosystem.</title>
        <authorList>
            <person name="Krishnan R."/>
            <person name="Ramesh Kumar N."/>
        </authorList>
    </citation>
    <scope>NUCLEOTIDE SEQUENCE [LARGE SCALE GENOMIC DNA]</scope>
    <source>
        <strain evidence="1 2">228</strain>
    </source>
</reference>
<proteinExistence type="predicted"/>
<dbReference type="OrthoDB" id="6169664at2"/>
<dbReference type="EMBL" id="PRLP01000015">
    <property type="protein sequence ID" value="PPC78504.1"/>
    <property type="molecule type" value="Genomic_DNA"/>
</dbReference>
<dbReference type="AlphaFoldDB" id="A0A2S5KUG4"/>
<evidence type="ECO:0000313" key="1">
    <source>
        <dbReference type="EMBL" id="PPC78504.1"/>
    </source>
</evidence>
<evidence type="ECO:0000313" key="2">
    <source>
        <dbReference type="Proteomes" id="UP000238196"/>
    </source>
</evidence>
<protein>
    <submittedName>
        <fullName evidence="1">Uncharacterized protein</fullName>
    </submittedName>
</protein>
<name>A0A2S5KUG4_9PROT</name>
<accession>A0A2S5KUG4</accession>